<reference evidence="1" key="2">
    <citation type="journal article" date="2021" name="J Anim Sci Technol">
        <title>Complete genome sequence of Paenibacillus konkukensis sp. nov. SK3146 as a potential probiotic strain.</title>
        <authorList>
            <person name="Jung H.I."/>
            <person name="Park S."/>
            <person name="Niu K.M."/>
            <person name="Lee S.W."/>
            <person name="Kothari D."/>
            <person name="Yi K.J."/>
            <person name="Kim S.K."/>
        </authorList>
    </citation>
    <scope>NUCLEOTIDE SEQUENCE</scope>
    <source>
        <strain evidence="1">SK3146</strain>
    </source>
</reference>
<keyword evidence="2" id="KW-1185">Reference proteome</keyword>
<gene>
    <name evidence="1" type="ORF">SK3146_04067</name>
</gene>
<organism evidence="1 2">
    <name type="scientific">Paenibacillus konkukensis</name>
    <dbReference type="NCBI Taxonomy" id="2020716"/>
    <lineage>
        <taxon>Bacteria</taxon>
        <taxon>Bacillati</taxon>
        <taxon>Bacillota</taxon>
        <taxon>Bacilli</taxon>
        <taxon>Bacillales</taxon>
        <taxon>Paenibacillaceae</taxon>
        <taxon>Paenibacillus</taxon>
    </lineage>
</organism>
<evidence type="ECO:0000313" key="1">
    <source>
        <dbReference type="EMBL" id="UQZ84812.1"/>
    </source>
</evidence>
<protein>
    <submittedName>
        <fullName evidence="1">Uncharacterized protein</fullName>
    </submittedName>
</protein>
<evidence type="ECO:0000313" key="2">
    <source>
        <dbReference type="Proteomes" id="UP001057134"/>
    </source>
</evidence>
<reference evidence="1" key="1">
    <citation type="submission" date="2018-02" db="EMBL/GenBank/DDBJ databases">
        <authorList>
            <person name="Kim S.-K."/>
            <person name="Jung H.-I."/>
            <person name="Lee S.-W."/>
        </authorList>
    </citation>
    <scope>NUCLEOTIDE SEQUENCE</scope>
    <source>
        <strain evidence="1">SK3146</strain>
    </source>
</reference>
<name>A0ABY4RS80_9BACL</name>
<dbReference type="Proteomes" id="UP001057134">
    <property type="component" value="Chromosome"/>
</dbReference>
<sequence>MHCAAACPYGRNEAVYCYNVRTPALFSEVLRRCRCRTSKLQEEKGAVERENGSWPRPSREYLPKSGLLRRQAFYTEWTGCLLWRRLAARSAVKVQTAPPRSIKLRAMKIGFSMPSRTKVVIKTMIEARVYTVR</sequence>
<dbReference type="EMBL" id="CP027059">
    <property type="protein sequence ID" value="UQZ84812.1"/>
    <property type="molecule type" value="Genomic_DNA"/>
</dbReference>
<accession>A0ABY4RS80</accession>
<proteinExistence type="predicted"/>